<dbReference type="KEGG" id="bhu:bhn_I2077"/>
<protein>
    <submittedName>
        <fullName evidence="1">Uncharacterized protein</fullName>
    </submittedName>
</protein>
<gene>
    <name evidence="1" type="ORF">bhn_I2077</name>
</gene>
<evidence type="ECO:0000313" key="2">
    <source>
        <dbReference type="Proteomes" id="UP000179284"/>
    </source>
</evidence>
<dbReference type="EMBL" id="CP017831">
    <property type="protein sequence ID" value="AOZ97110.1"/>
    <property type="molecule type" value="Genomic_DNA"/>
</dbReference>
<organism evidence="1 2">
    <name type="scientific">Butyrivibrio hungatei</name>
    <dbReference type="NCBI Taxonomy" id="185008"/>
    <lineage>
        <taxon>Bacteria</taxon>
        <taxon>Bacillati</taxon>
        <taxon>Bacillota</taxon>
        <taxon>Clostridia</taxon>
        <taxon>Lachnospirales</taxon>
        <taxon>Lachnospiraceae</taxon>
        <taxon>Butyrivibrio</taxon>
    </lineage>
</organism>
<accession>A0A1D9P3F5</accession>
<evidence type="ECO:0000313" key="1">
    <source>
        <dbReference type="EMBL" id="AOZ97110.1"/>
    </source>
</evidence>
<keyword evidence="2" id="KW-1185">Reference proteome</keyword>
<proteinExistence type="predicted"/>
<dbReference type="Proteomes" id="UP000179284">
    <property type="component" value="Chromosome I"/>
</dbReference>
<sequence length="354" mass="37136">MLYERGKNIMKKRISMILSVLLTLILILTTAFTYSVDTKAAETTFSGTVSDKTTSDILYLSTSGGTMEIKIDSSTQVSGTKLILPGSSITASCYRGSDEYWHASTLTGTAKVGKVTIDANNKATVKGTIAKGTSEELLYLNTDNGTMQIKMDDETDLSGVTMLIIGKSVQVVVARGSDAYMHALSISSNGGASATSSSAAGTSSGSGVTGTVEKGTTSSILYLSTSAGTMEFVLDLATDASACRVLMPGESITVNFYRGSDAWNHTSKLVNNSASAASEVTLDASSKTTVSGKVNSSTTENTLYLETSGGTMQIKLDAATNFSRCPVILQDKNISVVIERGSDEYYHAVSVSLN</sequence>
<reference evidence="2" key="1">
    <citation type="submission" date="2016-10" db="EMBL/GenBank/DDBJ databases">
        <title>The complete genome sequence of the rumen bacterium Butyrivibrio hungatei MB2003.</title>
        <authorList>
            <person name="Palevich N."/>
            <person name="Kelly W.J."/>
            <person name="Leahy S.C."/>
            <person name="Altermann E."/>
            <person name="Rakonjac J."/>
            <person name="Attwood G.T."/>
        </authorList>
    </citation>
    <scope>NUCLEOTIDE SEQUENCE [LARGE SCALE GENOMIC DNA]</scope>
    <source>
        <strain evidence="2">MB2003</strain>
    </source>
</reference>
<dbReference type="AlphaFoldDB" id="A0A1D9P3F5"/>
<name>A0A1D9P3F5_9FIRM</name>